<keyword evidence="3" id="KW-1185">Reference proteome</keyword>
<comment type="caution">
    <text evidence="2">The sequence shown here is derived from an EMBL/GenBank/DDBJ whole genome shotgun (WGS) entry which is preliminary data.</text>
</comment>
<organism evidence="2 3">
    <name type="scientific">Lederbergia ruris</name>
    <dbReference type="NCBI Taxonomy" id="217495"/>
    <lineage>
        <taxon>Bacteria</taxon>
        <taxon>Bacillati</taxon>
        <taxon>Bacillota</taxon>
        <taxon>Bacilli</taxon>
        <taxon>Bacillales</taxon>
        <taxon>Bacillaceae</taxon>
        <taxon>Lederbergia</taxon>
    </lineage>
</organism>
<feature type="transmembrane region" description="Helical" evidence="1">
    <location>
        <begin position="210"/>
        <end position="233"/>
    </location>
</feature>
<dbReference type="EMBL" id="BORB01000004">
    <property type="protein sequence ID" value="GIN56362.1"/>
    <property type="molecule type" value="Genomic_DNA"/>
</dbReference>
<keyword evidence="1" id="KW-1133">Transmembrane helix</keyword>
<keyword evidence="1" id="KW-0472">Membrane</keyword>
<name>A0ABQ4KEN5_9BACI</name>
<dbReference type="Proteomes" id="UP000679950">
    <property type="component" value="Unassembled WGS sequence"/>
</dbReference>
<accession>A0ABQ4KEN5</accession>
<evidence type="ECO:0000256" key="1">
    <source>
        <dbReference type="SAM" id="Phobius"/>
    </source>
</evidence>
<keyword evidence="1" id="KW-0812">Transmembrane</keyword>
<protein>
    <submittedName>
        <fullName evidence="2">Uncharacterized protein</fullName>
    </submittedName>
</protein>
<proteinExistence type="predicted"/>
<gene>
    <name evidence="2" type="ORF">J8TS2_06810</name>
</gene>
<reference evidence="2 3" key="1">
    <citation type="submission" date="2021-03" db="EMBL/GenBank/DDBJ databases">
        <title>Antimicrobial resistance genes in bacteria isolated from Japanese honey, and their potential for conferring macrolide and lincosamide resistance in the American foulbrood pathogen Paenibacillus larvae.</title>
        <authorList>
            <person name="Okamoto M."/>
            <person name="Kumagai M."/>
            <person name="Kanamori H."/>
            <person name="Takamatsu D."/>
        </authorList>
    </citation>
    <scope>NUCLEOTIDE SEQUENCE [LARGE SCALE GENOMIC DNA]</scope>
    <source>
        <strain evidence="2 3">J8TS2</strain>
    </source>
</reference>
<sequence>MIKKTLIWGTAIFLIAISVYPLFLILREFMIDTKLSMQYDIHHAYIDEFGFEDVINTKKLTIGDQTIKIVEEKTGLKAPLTPWDRDENVPPGDIVKIHIFLHNEEITTPEEIWLSNRDRGSRYFSWLDILSIQDKLTGEKQLKIIQRLTNDDQMDDRKWKIITVHSDNTVEEEQLNYEQRNRSPLDVRLVNFSGTSLMAMGYYSDISTGIPNLLFPILYPFVTSLTGVIFLLIGTRLSFKAKS</sequence>
<dbReference type="RefSeq" id="WP_212965504.1">
    <property type="nucleotide sequence ID" value="NZ_BORB01000004.1"/>
</dbReference>
<feature type="transmembrane region" description="Helical" evidence="1">
    <location>
        <begin position="6"/>
        <end position="26"/>
    </location>
</feature>
<evidence type="ECO:0000313" key="2">
    <source>
        <dbReference type="EMBL" id="GIN56362.1"/>
    </source>
</evidence>
<evidence type="ECO:0000313" key="3">
    <source>
        <dbReference type="Proteomes" id="UP000679950"/>
    </source>
</evidence>